<protein>
    <submittedName>
        <fullName evidence="2">Uncharacterized protein</fullName>
    </submittedName>
</protein>
<feature type="transmembrane region" description="Helical" evidence="1">
    <location>
        <begin position="12"/>
        <end position="32"/>
    </location>
</feature>
<keyword evidence="1" id="KW-1133">Transmembrane helix</keyword>
<comment type="caution">
    <text evidence="2">The sequence shown here is derived from an EMBL/GenBank/DDBJ whole genome shotgun (WGS) entry which is preliminary data.</text>
</comment>
<dbReference type="Gramene" id="OIS97464">
    <property type="protein sequence ID" value="OIS97464"/>
    <property type="gene ID" value="A4A49_16430"/>
</dbReference>
<dbReference type="EMBL" id="MJEQ01037192">
    <property type="protein sequence ID" value="OIS97464.1"/>
    <property type="molecule type" value="Genomic_DNA"/>
</dbReference>
<dbReference type="PANTHER" id="PTHR36019:SF3">
    <property type="entry name" value="PLANT_PROTEIN"/>
    <property type="match status" value="1"/>
</dbReference>
<dbReference type="PANTHER" id="PTHR36019">
    <property type="entry name" value="PLANT/PROTEIN"/>
    <property type="match status" value="1"/>
</dbReference>
<dbReference type="OMA" id="INMERSW"/>
<dbReference type="Proteomes" id="UP000187609">
    <property type="component" value="Unassembled WGS sequence"/>
</dbReference>
<name>A0A1J6IQN9_NICAT</name>
<gene>
    <name evidence="2" type="ORF">A4A49_16430</name>
</gene>
<sequence length="137" mass="16075">MHYSLPYKPSILLFFFFFYTTMTLNCLTCQVLKRTDSEDELRGRFNNVHQNSPGKSNFRLFSGKIERNWSGNLVPKPRFEKTRGQSLLGKEIKAKKGSHRIHNSGPMEFLTDSPKLVRSSGMRRDWSFEDLKQIIKR</sequence>
<keyword evidence="1" id="KW-0812">Transmembrane</keyword>
<evidence type="ECO:0000256" key="1">
    <source>
        <dbReference type="SAM" id="Phobius"/>
    </source>
</evidence>
<evidence type="ECO:0000313" key="2">
    <source>
        <dbReference type="EMBL" id="OIS97464.1"/>
    </source>
</evidence>
<proteinExistence type="predicted"/>
<keyword evidence="1" id="KW-0472">Membrane</keyword>
<accession>A0A1J6IQN9</accession>
<reference evidence="2" key="1">
    <citation type="submission" date="2016-11" db="EMBL/GenBank/DDBJ databases">
        <title>The genome of Nicotiana attenuata.</title>
        <authorList>
            <person name="Xu S."/>
            <person name="Brockmoeller T."/>
            <person name="Gaquerel E."/>
            <person name="Navarro A."/>
            <person name="Kuhl H."/>
            <person name="Gase K."/>
            <person name="Ling Z."/>
            <person name="Zhou W."/>
            <person name="Kreitzer C."/>
            <person name="Stanke M."/>
            <person name="Tang H."/>
            <person name="Lyons E."/>
            <person name="Pandey P."/>
            <person name="Pandey S.P."/>
            <person name="Timmermann B."/>
            <person name="Baldwin I.T."/>
        </authorList>
    </citation>
    <scope>NUCLEOTIDE SEQUENCE [LARGE SCALE GENOMIC DNA]</scope>
    <source>
        <strain evidence="2">UT</strain>
    </source>
</reference>
<evidence type="ECO:0000313" key="3">
    <source>
        <dbReference type="Proteomes" id="UP000187609"/>
    </source>
</evidence>
<organism evidence="2 3">
    <name type="scientific">Nicotiana attenuata</name>
    <name type="common">Coyote tobacco</name>
    <dbReference type="NCBI Taxonomy" id="49451"/>
    <lineage>
        <taxon>Eukaryota</taxon>
        <taxon>Viridiplantae</taxon>
        <taxon>Streptophyta</taxon>
        <taxon>Embryophyta</taxon>
        <taxon>Tracheophyta</taxon>
        <taxon>Spermatophyta</taxon>
        <taxon>Magnoliopsida</taxon>
        <taxon>eudicotyledons</taxon>
        <taxon>Gunneridae</taxon>
        <taxon>Pentapetalae</taxon>
        <taxon>asterids</taxon>
        <taxon>lamiids</taxon>
        <taxon>Solanales</taxon>
        <taxon>Solanaceae</taxon>
        <taxon>Nicotianoideae</taxon>
        <taxon>Nicotianeae</taxon>
        <taxon>Nicotiana</taxon>
    </lineage>
</organism>
<dbReference type="AlphaFoldDB" id="A0A1J6IQN9"/>
<keyword evidence="3" id="KW-1185">Reference proteome</keyword>